<comment type="caution">
    <text evidence="2">The sequence shown here is derived from an EMBL/GenBank/DDBJ whole genome shotgun (WGS) entry which is preliminary data.</text>
</comment>
<evidence type="ECO:0000313" key="3">
    <source>
        <dbReference type="EMBL" id="CAF3807606.1"/>
    </source>
</evidence>
<feature type="non-terminal residue" evidence="2">
    <location>
        <position position="599"/>
    </location>
</feature>
<dbReference type="EMBL" id="CAJOBC010003939">
    <property type="protein sequence ID" value="CAF3807606.1"/>
    <property type="molecule type" value="Genomic_DNA"/>
</dbReference>
<dbReference type="Proteomes" id="UP000681722">
    <property type="component" value="Unassembled WGS sequence"/>
</dbReference>
<feature type="region of interest" description="Disordered" evidence="1">
    <location>
        <begin position="462"/>
        <end position="577"/>
    </location>
</feature>
<keyword evidence="4" id="KW-1185">Reference proteome</keyword>
<dbReference type="Proteomes" id="UP000663829">
    <property type="component" value="Unassembled WGS sequence"/>
</dbReference>
<proteinExistence type="predicted"/>
<name>A0A814JE98_9BILA</name>
<dbReference type="EMBL" id="CAJNOQ010003939">
    <property type="protein sequence ID" value="CAF1037102.1"/>
    <property type="molecule type" value="Genomic_DNA"/>
</dbReference>
<evidence type="ECO:0000313" key="2">
    <source>
        <dbReference type="EMBL" id="CAF1037102.1"/>
    </source>
</evidence>
<accession>A0A814JE98</accession>
<protein>
    <submittedName>
        <fullName evidence="2">Uncharacterized protein</fullName>
    </submittedName>
</protein>
<reference evidence="2" key="1">
    <citation type="submission" date="2021-02" db="EMBL/GenBank/DDBJ databases">
        <authorList>
            <person name="Nowell W R."/>
        </authorList>
    </citation>
    <scope>NUCLEOTIDE SEQUENCE</scope>
</reference>
<feature type="compositionally biased region" description="Basic and acidic residues" evidence="1">
    <location>
        <begin position="500"/>
        <end position="513"/>
    </location>
</feature>
<dbReference type="AlphaFoldDB" id="A0A814JE98"/>
<sequence length="599" mass="68861">TSKFGYIKKIREAFEWVELYFKKSLFTDDRGNFCSTCIETITPARLLIDLASSSKFLSSDEDGPLREMNFFNPRSKRAKQKQSIIINAYNGIYNHRKAMMTYARDIKDRSLTILVSTTGNQWCNILDYFSDSNATNGNTAYDKTLPSLEVLSVVRILLGFRIYEYSADAYAYLKPILVALHNNEASSEITTKVSLNNKREQALERRSADIIERIAFAIQTILDIFKIIDDIKPDIVNDIKIEFGQITKATRLQIEETIRKNYYINDNPGAVNDSIIDYPDDVDLLELDEVRIKSVKEAPKQSMQISLNALFYCKLNTDEQSQKTNENEKKILQLPFNIIYTTQLVGSDCIFHNAKKRNIDVQQLLKNLVEKKILSSGMFLKTSGKNVPSWIRNLEFVDEKEFDKFKYTLLNDYGWTLEKYLEKVRQNAEYATSLQLTIPVGADKLNKQKQSIRLMDEQIMRTKEQRSQKATSGQIQATTRDTATETAYDQMGNSIQPGIRVEKRTNNDEESTKNELSNAEAENMSKKQQNSCESEYMEEEAANNSVGKEEFAEVVATHTTARKAKQTTNPRDEARTIKKFKATSNVHLRFTRFRDVKSQ</sequence>
<gene>
    <name evidence="2" type="ORF">GPM918_LOCUS15584</name>
    <name evidence="3" type="ORF">SRO942_LOCUS15584</name>
</gene>
<evidence type="ECO:0000313" key="4">
    <source>
        <dbReference type="Proteomes" id="UP000663829"/>
    </source>
</evidence>
<evidence type="ECO:0000256" key="1">
    <source>
        <dbReference type="SAM" id="MobiDB-lite"/>
    </source>
</evidence>
<organism evidence="2 4">
    <name type="scientific">Didymodactylos carnosus</name>
    <dbReference type="NCBI Taxonomy" id="1234261"/>
    <lineage>
        <taxon>Eukaryota</taxon>
        <taxon>Metazoa</taxon>
        <taxon>Spiralia</taxon>
        <taxon>Gnathifera</taxon>
        <taxon>Rotifera</taxon>
        <taxon>Eurotatoria</taxon>
        <taxon>Bdelloidea</taxon>
        <taxon>Philodinida</taxon>
        <taxon>Philodinidae</taxon>
        <taxon>Didymodactylos</taxon>
    </lineage>
</organism>
<feature type="compositionally biased region" description="Polar residues" evidence="1">
    <location>
        <begin position="468"/>
        <end position="496"/>
    </location>
</feature>